<organism evidence="1 2">
    <name type="scientific">Setaria digitata</name>
    <dbReference type="NCBI Taxonomy" id="48799"/>
    <lineage>
        <taxon>Eukaryota</taxon>
        <taxon>Metazoa</taxon>
        <taxon>Ecdysozoa</taxon>
        <taxon>Nematoda</taxon>
        <taxon>Chromadorea</taxon>
        <taxon>Rhabditida</taxon>
        <taxon>Spirurina</taxon>
        <taxon>Spiruromorpha</taxon>
        <taxon>Filarioidea</taxon>
        <taxon>Setariidae</taxon>
        <taxon>Setaria</taxon>
    </lineage>
</organism>
<accession>A0A915PCJ6</accession>
<dbReference type="WBParaSite" id="sdigi.contig1087.g10174.t1">
    <property type="protein sequence ID" value="sdigi.contig1087.g10174.t1"/>
    <property type="gene ID" value="sdigi.contig1087.g10174"/>
</dbReference>
<evidence type="ECO:0000313" key="2">
    <source>
        <dbReference type="WBParaSite" id="sdigi.contig1087.g10174.t1"/>
    </source>
</evidence>
<evidence type="ECO:0000313" key="1">
    <source>
        <dbReference type="Proteomes" id="UP000887581"/>
    </source>
</evidence>
<protein>
    <submittedName>
        <fullName evidence="2">Uncharacterized protein</fullName>
    </submittedName>
</protein>
<dbReference type="Proteomes" id="UP000887581">
    <property type="component" value="Unplaced"/>
</dbReference>
<keyword evidence="1" id="KW-1185">Reference proteome</keyword>
<sequence length="50" mass="5726">MQVCISEIGDEVNVIVVQADGKEIDRECWKKTDKAQFMWAVRGKCQKVLV</sequence>
<proteinExistence type="predicted"/>
<dbReference type="AlphaFoldDB" id="A0A915PCJ6"/>
<reference evidence="2" key="1">
    <citation type="submission" date="2022-11" db="UniProtKB">
        <authorList>
            <consortium name="WormBaseParasite"/>
        </authorList>
    </citation>
    <scope>IDENTIFICATION</scope>
</reference>
<name>A0A915PCJ6_9BILA</name>